<name>A0AAD9D5A5_9STRA</name>
<dbReference type="EMBL" id="JATAAI010000049">
    <property type="protein sequence ID" value="KAK1733453.1"/>
    <property type="molecule type" value="Genomic_DNA"/>
</dbReference>
<organism evidence="3 4">
    <name type="scientific">Skeletonema marinoi</name>
    <dbReference type="NCBI Taxonomy" id="267567"/>
    <lineage>
        <taxon>Eukaryota</taxon>
        <taxon>Sar</taxon>
        <taxon>Stramenopiles</taxon>
        <taxon>Ochrophyta</taxon>
        <taxon>Bacillariophyta</taxon>
        <taxon>Coscinodiscophyceae</taxon>
        <taxon>Thalassiosirophycidae</taxon>
        <taxon>Thalassiosirales</taxon>
        <taxon>Skeletonemataceae</taxon>
        <taxon>Skeletonema</taxon>
        <taxon>Skeletonema marinoi-dohrnii complex</taxon>
    </lineage>
</organism>
<accession>A0AAD9D5A5</accession>
<evidence type="ECO:0000313" key="3">
    <source>
        <dbReference type="EMBL" id="KAK1733453.1"/>
    </source>
</evidence>
<dbReference type="SUPFAM" id="SSF47616">
    <property type="entry name" value="GST C-terminal domain-like"/>
    <property type="match status" value="1"/>
</dbReference>
<dbReference type="InterPro" id="IPR050213">
    <property type="entry name" value="GST_superfamily"/>
</dbReference>
<dbReference type="InterPro" id="IPR010987">
    <property type="entry name" value="Glutathione-S-Trfase_C-like"/>
</dbReference>
<dbReference type="SUPFAM" id="SSF52833">
    <property type="entry name" value="Thioredoxin-like"/>
    <property type="match status" value="1"/>
</dbReference>
<dbReference type="PROSITE" id="PS50405">
    <property type="entry name" value="GST_CTER"/>
    <property type="match status" value="1"/>
</dbReference>
<dbReference type="AlphaFoldDB" id="A0AAD9D5A5"/>
<dbReference type="PANTHER" id="PTHR11571:SF150">
    <property type="entry name" value="GLUTATHIONE S-TRANSFERASE"/>
    <property type="match status" value="1"/>
</dbReference>
<proteinExistence type="predicted"/>
<evidence type="ECO:0000259" key="2">
    <source>
        <dbReference type="PROSITE" id="PS50405"/>
    </source>
</evidence>
<dbReference type="GO" id="GO:0006749">
    <property type="term" value="P:glutathione metabolic process"/>
    <property type="evidence" value="ECO:0007669"/>
    <property type="project" value="TreeGrafter"/>
</dbReference>
<comment type="caution">
    <text evidence="3">The sequence shown here is derived from an EMBL/GenBank/DDBJ whole genome shotgun (WGS) entry which is preliminary data.</text>
</comment>
<evidence type="ECO:0008006" key="5">
    <source>
        <dbReference type="Google" id="ProtNLM"/>
    </source>
</evidence>
<protein>
    <recommendedName>
        <fullName evidence="5">Glutathione S-transferase</fullName>
    </recommendedName>
</protein>
<sequence>MTTFENPHPHLIYAPIAGRAELARLIAAAGGITITESVNMANFGSKDLQETGESKKNYMSPSGMPLLQHGDLKVSQSGAIEAYMASIAPRYKDLTQQQRAIDMMFMGIKEEILQNCAKAIFTTQKEDKNKAVADACALFDKWGAVFEDQIPTEGFIHGLPYPTPADLALLNITTAGYMPFGSARKLAQYDFGKWEKVAALCDRVKADENVSKYLSASEYTDANPFGM</sequence>
<gene>
    <name evidence="3" type="ORF">QTG54_015868</name>
</gene>
<evidence type="ECO:0000259" key="1">
    <source>
        <dbReference type="PROSITE" id="PS50404"/>
    </source>
</evidence>
<dbReference type="Gene3D" id="1.20.1050.10">
    <property type="match status" value="1"/>
</dbReference>
<feature type="domain" description="GST N-terminal" evidence="1">
    <location>
        <begin position="7"/>
        <end position="92"/>
    </location>
</feature>
<dbReference type="Proteomes" id="UP001224775">
    <property type="component" value="Unassembled WGS sequence"/>
</dbReference>
<dbReference type="PROSITE" id="PS50404">
    <property type="entry name" value="GST_NTER"/>
    <property type="match status" value="1"/>
</dbReference>
<dbReference type="InterPro" id="IPR036282">
    <property type="entry name" value="Glutathione-S-Trfase_C_sf"/>
</dbReference>
<reference evidence="3" key="1">
    <citation type="submission" date="2023-06" db="EMBL/GenBank/DDBJ databases">
        <title>Survivors Of The Sea: Transcriptome response of Skeletonema marinoi to long-term dormancy.</title>
        <authorList>
            <person name="Pinder M.I.M."/>
            <person name="Kourtchenko O."/>
            <person name="Robertson E.K."/>
            <person name="Larsson T."/>
            <person name="Maumus F."/>
            <person name="Osuna-Cruz C.M."/>
            <person name="Vancaester E."/>
            <person name="Stenow R."/>
            <person name="Vandepoele K."/>
            <person name="Ploug H."/>
            <person name="Bruchert V."/>
            <person name="Godhe A."/>
            <person name="Topel M."/>
        </authorList>
    </citation>
    <scope>NUCLEOTIDE SEQUENCE</scope>
    <source>
        <strain evidence="3">R05AC</strain>
    </source>
</reference>
<feature type="domain" description="GST C-terminal" evidence="2">
    <location>
        <begin position="95"/>
        <end position="225"/>
    </location>
</feature>
<dbReference type="InterPro" id="IPR036249">
    <property type="entry name" value="Thioredoxin-like_sf"/>
</dbReference>
<evidence type="ECO:0000313" key="4">
    <source>
        <dbReference type="Proteomes" id="UP001224775"/>
    </source>
</evidence>
<dbReference type="Gene3D" id="3.40.30.10">
    <property type="entry name" value="Glutaredoxin"/>
    <property type="match status" value="1"/>
</dbReference>
<dbReference type="PANTHER" id="PTHR11571">
    <property type="entry name" value="GLUTATHIONE S-TRANSFERASE"/>
    <property type="match status" value="1"/>
</dbReference>
<dbReference type="GO" id="GO:0004364">
    <property type="term" value="F:glutathione transferase activity"/>
    <property type="evidence" value="ECO:0007669"/>
    <property type="project" value="TreeGrafter"/>
</dbReference>
<keyword evidence="4" id="KW-1185">Reference proteome</keyword>
<dbReference type="InterPro" id="IPR004045">
    <property type="entry name" value="Glutathione_S-Trfase_N"/>
</dbReference>